<dbReference type="GO" id="GO:0004252">
    <property type="term" value="F:serine-type endopeptidase activity"/>
    <property type="evidence" value="ECO:0007669"/>
    <property type="project" value="UniProtKB-UniRule"/>
</dbReference>
<comment type="similarity">
    <text evidence="1 5">Belongs to the peptidase S8 family.</text>
</comment>
<dbReference type="InterPro" id="IPR050131">
    <property type="entry name" value="Peptidase_S8_subtilisin-like"/>
</dbReference>
<evidence type="ECO:0000259" key="6">
    <source>
        <dbReference type="Pfam" id="PF00082"/>
    </source>
</evidence>
<dbReference type="InterPro" id="IPR023827">
    <property type="entry name" value="Peptidase_S8_Asp-AS"/>
</dbReference>
<dbReference type="CDD" id="cd07491">
    <property type="entry name" value="Peptidases_S8_7"/>
    <property type="match status" value="1"/>
</dbReference>
<feature type="domain" description="Peptidase S8/S53" evidence="6">
    <location>
        <begin position="229"/>
        <end position="483"/>
    </location>
</feature>
<dbReference type="Pfam" id="PF00082">
    <property type="entry name" value="Peptidase_S8"/>
    <property type="match status" value="1"/>
</dbReference>
<proteinExistence type="inferred from homology"/>
<keyword evidence="4 5" id="KW-0720">Serine protease</keyword>
<feature type="active site" description="Charge relay system" evidence="5">
    <location>
        <position position="278"/>
    </location>
</feature>
<dbReference type="InterPro" id="IPR036852">
    <property type="entry name" value="Peptidase_S8/S53_dom_sf"/>
</dbReference>
<organism evidence="7 8">
    <name type="scientific">Trichoderma harzianum</name>
    <name type="common">Hypocrea lixii</name>
    <dbReference type="NCBI Taxonomy" id="5544"/>
    <lineage>
        <taxon>Eukaryota</taxon>
        <taxon>Fungi</taxon>
        <taxon>Dikarya</taxon>
        <taxon>Ascomycota</taxon>
        <taxon>Pezizomycotina</taxon>
        <taxon>Sordariomycetes</taxon>
        <taxon>Hypocreomycetidae</taxon>
        <taxon>Hypocreales</taxon>
        <taxon>Hypocreaceae</taxon>
        <taxon>Trichoderma</taxon>
    </lineage>
</organism>
<dbReference type="InterPro" id="IPR000209">
    <property type="entry name" value="Peptidase_S8/S53_dom"/>
</dbReference>
<keyword evidence="2 5" id="KW-0645">Protease</keyword>
<dbReference type="SUPFAM" id="SSF52743">
    <property type="entry name" value="Subtilisin-like"/>
    <property type="match status" value="1"/>
</dbReference>
<dbReference type="InterPro" id="IPR015500">
    <property type="entry name" value="Peptidase_S8_subtilisin-rel"/>
</dbReference>
<dbReference type="PRINTS" id="PR00723">
    <property type="entry name" value="SUBTILISIN"/>
</dbReference>
<dbReference type="PANTHER" id="PTHR43806:SF58">
    <property type="entry name" value="ALKALINE PROTEASE 1-RELATED"/>
    <property type="match status" value="1"/>
</dbReference>
<feature type="active site" description="Charge relay system" evidence="5">
    <location>
        <position position="439"/>
    </location>
</feature>
<keyword evidence="3 5" id="KW-0378">Hydrolase</keyword>
<protein>
    <recommendedName>
        <fullName evidence="6">Peptidase S8/S53 domain-containing protein</fullName>
    </recommendedName>
</protein>
<evidence type="ECO:0000256" key="3">
    <source>
        <dbReference type="ARBA" id="ARBA00022801"/>
    </source>
</evidence>
<evidence type="ECO:0000256" key="2">
    <source>
        <dbReference type="ARBA" id="ARBA00022670"/>
    </source>
</evidence>
<reference evidence="7 8" key="1">
    <citation type="submission" date="2017-02" db="EMBL/GenBank/DDBJ databases">
        <title>Genomes of Trichoderma spp. with biocontrol activity.</title>
        <authorList>
            <person name="Gardiner D."/>
            <person name="Kazan K."/>
            <person name="Vos C."/>
            <person name="Harvey P."/>
        </authorList>
    </citation>
    <scope>NUCLEOTIDE SEQUENCE [LARGE SCALE GENOMIC DNA]</scope>
    <source>
        <strain evidence="7 8">Tr1</strain>
    </source>
</reference>
<evidence type="ECO:0000256" key="1">
    <source>
        <dbReference type="ARBA" id="ARBA00011073"/>
    </source>
</evidence>
<name>A0A2K0UMT8_TRIHA</name>
<feature type="active site" description="Charge relay system" evidence="5">
    <location>
        <position position="237"/>
    </location>
</feature>
<dbReference type="PANTHER" id="PTHR43806">
    <property type="entry name" value="PEPTIDASE S8"/>
    <property type="match status" value="1"/>
</dbReference>
<dbReference type="OrthoDB" id="4899602at2759"/>
<dbReference type="Proteomes" id="UP000236290">
    <property type="component" value="Unassembled WGS sequence"/>
</dbReference>
<accession>A0A2K0UMT8</accession>
<dbReference type="GO" id="GO:0006508">
    <property type="term" value="P:proteolysis"/>
    <property type="evidence" value="ECO:0007669"/>
    <property type="project" value="UniProtKB-KW"/>
</dbReference>
<dbReference type="AlphaFoldDB" id="A0A2K0UMT8"/>
<dbReference type="PROSITE" id="PS51892">
    <property type="entry name" value="SUBTILASE"/>
    <property type="match status" value="1"/>
</dbReference>
<comment type="caution">
    <text evidence="7">The sequence shown here is derived from an EMBL/GenBank/DDBJ whole genome shotgun (WGS) entry which is preliminary data.</text>
</comment>
<evidence type="ECO:0000313" key="7">
    <source>
        <dbReference type="EMBL" id="PNP59103.1"/>
    </source>
</evidence>
<evidence type="ECO:0000313" key="8">
    <source>
        <dbReference type="Proteomes" id="UP000236290"/>
    </source>
</evidence>
<sequence length="523" mass="57949">MRRPTHYKEIFDWLKKKKVERVFEVIIEDDLSTPHEDETIIETLKTFGVETWNWKKYDICIDTISQAAPNVSTVYLYTSGNNAVLRGWSDETGLRTLQQLKKIILHVKGCEAPPVSNYVREFKSRMKHLISCDNSYKWLPKSKLEELLKKCTNGVTLEAVQDIAEAVEKSNSEKRELTIEVVYEKERDRRGIPQALKGQTRDQLKANKWFHCVNEASARVQDSDLVGSQNIKVALIDDGVDASHWILRNNIKEGITYCTSTSNNSHIPSSFYSSATGHGTLMATLICDICPGIDLYVAKLDDQNSGGDFNFTAKSAADAIKWAVSKQVDIISMSWTIEESTADKNGIEELNQALMEAAKNDILLFCAARDEGLENPTNKPYPAASTTSNITIVGAAGPSGAISTWVSMESIDLLFPGLEIREACADRMPVDMSAVDGSSTATACASGLAGLLLRILSGATAEREGWTKAKRHDKIKKIMTNVAGNTKYVQVWDLFDDYIGAPEGDEVAFQKLVAALIFRSNKA</sequence>
<gene>
    <name evidence="7" type="ORF">THARTR1_01351</name>
</gene>
<dbReference type="EMBL" id="MTYI01000016">
    <property type="protein sequence ID" value="PNP59103.1"/>
    <property type="molecule type" value="Genomic_DNA"/>
</dbReference>
<dbReference type="Gene3D" id="3.40.50.200">
    <property type="entry name" value="Peptidase S8/S53 domain"/>
    <property type="match status" value="1"/>
</dbReference>
<evidence type="ECO:0000256" key="5">
    <source>
        <dbReference type="PROSITE-ProRule" id="PRU01240"/>
    </source>
</evidence>
<evidence type="ECO:0000256" key="4">
    <source>
        <dbReference type="ARBA" id="ARBA00022825"/>
    </source>
</evidence>
<dbReference type="PROSITE" id="PS00136">
    <property type="entry name" value="SUBTILASE_ASP"/>
    <property type="match status" value="1"/>
</dbReference>